<gene>
    <name evidence="1" type="ORF">YC6258_01210</name>
</gene>
<accession>A0A0C5VIU5</accession>
<reference evidence="1 2" key="1">
    <citation type="submission" date="2014-01" db="EMBL/GenBank/DDBJ databases">
        <title>Full genme sequencing of cellulolytic bacterium Gynuella sunshinyii YC6258T gen. nov., sp. nov.</title>
        <authorList>
            <person name="Khan H."/>
            <person name="Chung E.J."/>
            <person name="Chung Y.R."/>
        </authorList>
    </citation>
    <scope>NUCLEOTIDE SEQUENCE [LARGE SCALE GENOMIC DNA]</scope>
    <source>
        <strain evidence="1 2">YC6258</strain>
    </source>
</reference>
<keyword evidence="2" id="KW-1185">Reference proteome</keyword>
<dbReference type="EMBL" id="CP007142">
    <property type="protein sequence ID" value="AJQ93258.1"/>
    <property type="molecule type" value="Genomic_DNA"/>
</dbReference>
<name>A0A0C5VIU5_9GAMM</name>
<evidence type="ECO:0000313" key="2">
    <source>
        <dbReference type="Proteomes" id="UP000032266"/>
    </source>
</evidence>
<dbReference type="STRING" id="1445510.YC6258_01210"/>
<dbReference type="KEGG" id="gsn:YC6258_01210"/>
<sequence length="67" mass="7845">MQKYQTLEQKKITLTAPLPKIDHTQQLCWIAEANNTEMIFAVINAMLWLRHRLLTFSSLNKTKIVSM</sequence>
<evidence type="ECO:0000313" key="1">
    <source>
        <dbReference type="EMBL" id="AJQ93258.1"/>
    </source>
</evidence>
<protein>
    <submittedName>
        <fullName evidence="1">Uncharacterized protein</fullName>
    </submittedName>
</protein>
<dbReference type="HOGENOM" id="CLU_2806447_0_0_6"/>
<dbReference type="Proteomes" id="UP000032266">
    <property type="component" value="Chromosome"/>
</dbReference>
<proteinExistence type="predicted"/>
<organism evidence="1 2">
    <name type="scientific">Gynuella sunshinyii YC6258</name>
    <dbReference type="NCBI Taxonomy" id="1445510"/>
    <lineage>
        <taxon>Bacteria</taxon>
        <taxon>Pseudomonadati</taxon>
        <taxon>Pseudomonadota</taxon>
        <taxon>Gammaproteobacteria</taxon>
        <taxon>Oceanospirillales</taxon>
        <taxon>Saccharospirillaceae</taxon>
        <taxon>Gynuella</taxon>
    </lineage>
</organism>
<dbReference type="AlphaFoldDB" id="A0A0C5VIU5"/>